<dbReference type="FunCoup" id="G3IEV8">
    <property type="interactions" value="40"/>
</dbReference>
<reference evidence="6" key="1">
    <citation type="journal article" date="2011" name="Nat. Biotechnol.">
        <title>The genomic sequence of the Chinese hamster ovary (CHO)-K1 cell line.</title>
        <authorList>
            <person name="Xu X."/>
            <person name="Nagarajan H."/>
            <person name="Lewis N.E."/>
            <person name="Pan S."/>
            <person name="Cai Z."/>
            <person name="Liu X."/>
            <person name="Chen W."/>
            <person name="Xie M."/>
            <person name="Wang W."/>
            <person name="Hammond S."/>
            <person name="Andersen M.R."/>
            <person name="Neff N."/>
            <person name="Passarelli B."/>
            <person name="Koh W."/>
            <person name="Fan H.C."/>
            <person name="Wang J."/>
            <person name="Gui Y."/>
            <person name="Lee K.H."/>
            <person name="Betenbaugh M.J."/>
            <person name="Quake S.R."/>
            <person name="Famili I."/>
            <person name="Palsson B.O."/>
            <person name="Wang J."/>
        </authorList>
    </citation>
    <scope>NUCLEOTIDE SEQUENCE [LARGE SCALE GENOMIC DNA]</scope>
    <source>
        <strain evidence="6">CHO K1 cell line</strain>
    </source>
</reference>
<dbReference type="InterPro" id="IPR000668">
    <property type="entry name" value="Peptidase_C1A_C"/>
</dbReference>
<feature type="domain" description="Cathepsin propeptide inhibitor" evidence="4">
    <location>
        <begin position="104"/>
        <end position="156"/>
    </location>
</feature>
<dbReference type="CDD" id="cd02248">
    <property type="entry name" value="Peptidase_C1A"/>
    <property type="match status" value="1"/>
</dbReference>
<dbReference type="Gene3D" id="3.90.70.10">
    <property type="entry name" value="Cysteine proteinases"/>
    <property type="match status" value="1"/>
</dbReference>
<dbReference type="Proteomes" id="UP000001075">
    <property type="component" value="Unassembled WGS sequence"/>
</dbReference>
<dbReference type="STRING" id="10029.G3IEV8"/>
<dbReference type="Pfam" id="PF00112">
    <property type="entry name" value="Peptidase_C1"/>
    <property type="match status" value="1"/>
</dbReference>
<dbReference type="InParanoid" id="G3IEV8"/>
<comment type="similarity">
    <text evidence="1">Belongs to the peptidase C1 family.</text>
</comment>
<evidence type="ECO:0000256" key="2">
    <source>
        <dbReference type="ARBA" id="ARBA00023157"/>
    </source>
</evidence>
<evidence type="ECO:0000256" key="1">
    <source>
        <dbReference type="ARBA" id="ARBA00008455"/>
    </source>
</evidence>
<dbReference type="InterPro" id="IPR013128">
    <property type="entry name" value="Peptidase_C1A"/>
</dbReference>
<dbReference type="AlphaFoldDB" id="G3IEV8"/>
<dbReference type="InterPro" id="IPR039417">
    <property type="entry name" value="Peptidase_C1A_papain-like"/>
</dbReference>
<dbReference type="GO" id="GO:0006508">
    <property type="term" value="P:proteolysis"/>
    <property type="evidence" value="ECO:0007669"/>
    <property type="project" value="InterPro"/>
</dbReference>
<organism evidence="5 6">
    <name type="scientific">Cricetulus griseus</name>
    <name type="common">Chinese hamster</name>
    <name type="synonym">Cricetulus barabensis griseus</name>
    <dbReference type="NCBI Taxonomy" id="10029"/>
    <lineage>
        <taxon>Eukaryota</taxon>
        <taxon>Metazoa</taxon>
        <taxon>Chordata</taxon>
        <taxon>Craniata</taxon>
        <taxon>Vertebrata</taxon>
        <taxon>Euteleostomi</taxon>
        <taxon>Mammalia</taxon>
        <taxon>Eutheria</taxon>
        <taxon>Euarchontoglires</taxon>
        <taxon>Glires</taxon>
        <taxon>Rodentia</taxon>
        <taxon>Myomorpha</taxon>
        <taxon>Muroidea</taxon>
        <taxon>Cricetidae</taxon>
        <taxon>Cricetinae</taxon>
        <taxon>Cricetulus</taxon>
    </lineage>
</organism>
<dbReference type="PANTHER" id="PTHR12411">
    <property type="entry name" value="CYSTEINE PROTEASE FAMILY C1-RELATED"/>
    <property type="match status" value="1"/>
</dbReference>
<dbReference type="SMART" id="SM00645">
    <property type="entry name" value="Pept_C1"/>
    <property type="match status" value="1"/>
</dbReference>
<dbReference type="EMBL" id="JH002281">
    <property type="protein sequence ID" value="EGW13554.1"/>
    <property type="molecule type" value="Genomic_DNA"/>
</dbReference>
<dbReference type="GlyGen" id="G3IEV8">
    <property type="glycosylation" value="1 site"/>
</dbReference>
<dbReference type="eggNOG" id="KOG1543">
    <property type="taxonomic scope" value="Eukaryota"/>
</dbReference>
<keyword evidence="2" id="KW-1015">Disulfide bond</keyword>
<dbReference type="PRINTS" id="PR00705">
    <property type="entry name" value="PAPAIN"/>
</dbReference>
<proteinExistence type="inferred from homology"/>
<dbReference type="SUPFAM" id="SSF54001">
    <property type="entry name" value="Cysteine proteinases"/>
    <property type="match status" value="1"/>
</dbReference>
<evidence type="ECO:0000313" key="5">
    <source>
        <dbReference type="EMBL" id="EGW13554.1"/>
    </source>
</evidence>
<dbReference type="InterPro" id="IPR013201">
    <property type="entry name" value="Prot_inhib_I29"/>
</dbReference>
<evidence type="ECO:0000259" key="4">
    <source>
        <dbReference type="SMART" id="SM00848"/>
    </source>
</evidence>
<dbReference type="InterPro" id="IPR025661">
    <property type="entry name" value="Pept_asp_AS"/>
</dbReference>
<dbReference type="PROSITE" id="PS00640">
    <property type="entry name" value="THIOL_PROTEASE_ASN"/>
    <property type="match status" value="1"/>
</dbReference>
<dbReference type="GO" id="GO:0008234">
    <property type="term" value="F:cysteine-type peptidase activity"/>
    <property type="evidence" value="ECO:0007669"/>
    <property type="project" value="InterPro"/>
</dbReference>
<dbReference type="Pfam" id="PF08246">
    <property type="entry name" value="Inhibitor_I29"/>
    <property type="match status" value="1"/>
</dbReference>
<accession>G3IEV8</accession>
<dbReference type="FunFam" id="3.90.70.10:FF:000332">
    <property type="entry name" value="Cathepsin L1"/>
    <property type="match status" value="1"/>
</dbReference>
<evidence type="ECO:0000313" key="6">
    <source>
        <dbReference type="Proteomes" id="UP000001075"/>
    </source>
</evidence>
<evidence type="ECO:0000259" key="3">
    <source>
        <dbReference type="SMART" id="SM00645"/>
    </source>
</evidence>
<protein>
    <submittedName>
        <fullName evidence="5">Testin-2</fullName>
    </submittedName>
</protein>
<feature type="domain" description="Peptidase C1A papain C-terminal" evidence="3">
    <location>
        <begin position="182"/>
        <end position="400"/>
    </location>
</feature>
<gene>
    <name evidence="5" type="ORF">I79_022263</name>
</gene>
<sequence>MLITQYNALPYHKCETPSSPTPSPLVDTYQRFFNSPPTVEHLSAHAYRGSRKKPKKDKVLVSLLHSTLGRLVDTISFCQILRQDASDEVYEPEATNNTHLPPRQQVEESANEENLRRAVWEKNFKMIELHNWEYLQGKHDFTMAMNAFGDLNNTEFRKTMAGFRRQRIKRRRIFQDHLFLSVPKQVNWREQGYVTPVKSQGHCASSWAFSATGALEGQMFKKTRKLNALSEQNLLDCMEFNVTRSCSGGFMQSAFQYVRDNGGLATEESYPYQGHAMECRYQAKNSAANVKDFVQIPGHEEALMKAVANVGPISVAIDARHSSFQFYESGIYYEPKCKRVHQNHAVLVVGYGFEGEESDGNSYWLVKNSWGEEWGIKGYMKIAKDWNNHCGIATHATYPIV</sequence>
<dbReference type="InterPro" id="IPR038765">
    <property type="entry name" value="Papain-like_cys_pep_sf"/>
</dbReference>
<dbReference type="PaxDb" id="10029-XP_007619240.1"/>
<dbReference type="SMART" id="SM00848">
    <property type="entry name" value="Inhibitor_I29"/>
    <property type="match status" value="1"/>
</dbReference>
<name>G3IEV8_CRIGR</name>